<protein>
    <submittedName>
        <fullName evidence="3">RNA pseudouridine synthase</fullName>
    </submittedName>
</protein>
<dbReference type="PANTHER" id="PTHR21600:SF87">
    <property type="entry name" value="RNA PSEUDOURIDYLATE SYNTHASE DOMAIN-CONTAINING PROTEIN 1"/>
    <property type="match status" value="1"/>
</dbReference>
<evidence type="ECO:0000256" key="1">
    <source>
        <dbReference type="ARBA" id="ARBA00010876"/>
    </source>
</evidence>
<evidence type="ECO:0000313" key="4">
    <source>
        <dbReference type="Proteomes" id="UP000697710"/>
    </source>
</evidence>
<dbReference type="InterPro" id="IPR050188">
    <property type="entry name" value="RluA_PseudoU_synthase"/>
</dbReference>
<evidence type="ECO:0000313" key="3">
    <source>
        <dbReference type="EMBL" id="MCA9728920.1"/>
    </source>
</evidence>
<dbReference type="GO" id="GO:0000455">
    <property type="term" value="P:enzyme-directed rRNA pseudouridine synthesis"/>
    <property type="evidence" value="ECO:0007669"/>
    <property type="project" value="TreeGrafter"/>
</dbReference>
<comment type="similarity">
    <text evidence="1">Belongs to the pseudouridine synthase RluA family.</text>
</comment>
<dbReference type="PANTHER" id="PTHR21600">
    <property type="entry name" value="MITOCHONDRIAL RNA PSEUDOURIDINE SYNTHASE"/>
    <property type="match status" value="1"/>
</dbReference>
<feature type="domain" description="Pseudouridine synthase RsuA/RluA-like" evidence="2">
    <location>
        <begin position="17"/>
        <end position="164"/>
    </location>
</feature>
<dbReference type="GO" id="GO:0140098">
    <property type="term" value="F:catalytic activity, acting on RNA"/>
    <property type="evidence" value="ECO:0007669"/>
    <property type="project" value="UniProtKB-ARBA"/>
</dbReference>
<dbReference type="InterPro" id="IPR006145">
    <property type="entry name" value="PsdUridine_synth_RsuA/RluA"/>
</dbReference>
<dbReference type="Gene3D" id="3.30.2350.10">
    <property type="entry name" value="Pseudouridine synthase"/>
    <property type="match status" value="1"/>
</dbReference>
<dbReference type="Pfam" id="PF00849">
    <property type="entry name" value="PseudoU_synth_2"/>
    <property type="match status" value="1"/>
</dbReference>
<dbReference type="InterPro" id="IPR020103">
    <property type="entry name" value="PsdUridine_synth_cat_dom_sf"/>
</dbReference>
<reference evidence="3" key="1">
    <citation type="submission" date="2020-04" db="EMBL/GenBank/DDBJ databases">
        <authorList>
            <person name="Zhang T."/>
        </authorList>
    </citation>
    <scope>NUCLEOTIDE SEQUENCE</scope>
    <source>
        <strain evidence="3">HKST-UBA01</strain>
    </source>
</reference>
<proteinExistence type="inferred from homology"/>
<organism evidence="3 4">
    <name type="scientific">Eiseniibacteriota bacterium</name>
    <dbReference type="NCBI Taxonomy" id="2212470"/>
    <lineage>
        <taxon>Bacteria</taxon>
        <taxon>Candidatus Eiseniibacteriota</taxon>
    </lineage>
</organism>
<dbReference type="GO" id="GO:0003723">
    <property type="term" value="F:RNA binding"/>
    <property type="evidence" value="ECO:0007669"/>
    <property type="project" value="InterPro"/>
</dbReference>
<sequence length="237" mass="26095">MPHVFPIPVSLQTPHELVVVKPAGLATELTTDPRGVSLIERVRRGGHPGARLPHRLDRLTRGFVVVALSDQSIAFHNAEIRAGRWAKWYLARVLASDDPGMLIGSHRVHLRVHRGHASVVRAGGKPARLDVLAEAAAPERPGQAHLLIRLHTGRFHQIRATLAHLGFPLAGDDRYGGQTSGHANPPYLEHAALRFRPYSALDSVTLVRPEDPDREPIEPHLVAALVRATERPDEESR</sequence>
<dbReference type="EMBL" id="JAGQHR010000513">
    <property type="protein sequence ID" value="MCA9728920.1"/>
    <property type="molecule type" value="Genomic_DNA"/>
</dbReference>
<comment type="caution">
    <text evidence="3">The sequence shown here is derived from an EMBL/GenBank/DDBJ whole genome shotgun (WGS) entry which is preliminary data.</text>
</comment>
<reference evidence="3" key="2">
    <citation type="journal article" date="2021" name="Microbiome">
        <title>Successional dynamics and alternative stable states in a saline activated sludge microbial community over 9 years.</title>
        <authorList>
            <person name="Wang Y."/>
            <person name="Ye J."/>
            <person name="Ju F."/>
            <person name="Liu L."/>
            <person name="Boyd J.A."/>
            <person name="Deng Y."/>
            <person name="Parks D.H."/>
            <person name="Jiang X."/>
            <person name="Yin X."/>
            <person name="Woodcroft B.J."/>
            <person name="Tyson G.W."/>
            <person name="Hugenholtz P."/>
            <person name="Polz M.F."/>
            <person name="Zhang T."/>
        </authorList>
    </citation>
    <scope>NUCLEOTIDE SEQUENCE</scope>
    <source>
        <strain evidence="3">HKST-UBA01</strain>
    </source>
</reference>
<dbReference type="SUPFAM" id="SSF55120">
    <property type="entry name" value="Pseudouridine synthase"/>
    <property type="match status" value="1"/>
</dbReference>
<dbReference type="Proteomes" id="UP000697710">
    <property type="component" value="Unassembled WGS sequence"/>
</dbReference>
<dbReference type="GO" id="GO:0009982">
    <property type="term" value="F:pseudouridine synthase activity"/>
    <property type="evidence" value="ECO:0007669"/>
    <property type="project" value="InterPro"/>
</dbReference>
<dbReference type="AlphaFoldDB" id="A0A956RQF1"/>
<gene>
    <name evidence="3" type="ORF">KC729_14610</name>
</gene>
<accession>A0A956RQF1</accession>
<evidence type="ECO:0000259" key="2">
    <source>
        <dbReference type="Pfam" id="PF00849"/>
    </source>
</evidence>
<name>A0A956RQF1_UNCEI</name>